<keyword evidence="5 9" id="KW-0653">Protein transport</keyword>
<evidence type="ECO:0000256" key="5">
    <source>
        <dbReference type="ARBA" id="ARBA00022927"/>
    </source>
</evidence>
<feature type="domain" description="Protein export membrane protein SecD/SecF C-terminal" evidence="11">
    <location>
        <begin position="474"/>
        <end position="646"/>
    </location>
</feature>
<sequence>MQNKGVIVFLTVVITGLCLYYLSFTFVSSGIQKQATEYAVEADGNVDFAKRRSYLDSIWREPVYNFLGADFTYQEIKETELGLGLDLQGGMHVTLEVSPVEIVKGLAGNPKDPGFNQAVDEAREAAKTSTEKYVDLFYSAWQSNNPDRQLSSIFATAANRGRISLESSDAEILEIIDTEVENAIERSFNILRTRIDRFGTSQPNIQRIQGTGRIQVELPGVDNQERVRNLLQGVAKLQFWEVAEVNELGGSLDAINAAWVADNQNADTSDEDTVSTENMTEEDSLRNALEKQLAEIDPMNPSNDVSPIYSLIQPNYGLAYQVRDTIIINRILKNPDYKSLLPRDIKLLWGVKPFVPEGTDLEILELYAIRAPRGADQAPLEGDVVTDARQVLDQTSRPAVSMQMNAEGARKWRSLTGANIGRRIAVVLDDYVYTAPVVNGEIPTGQSEISGSFTLQEAQDLANILKSGSLPAPTQIVEESIIGPTLGKEAQGQGIISMVAGLVLVVLFMVAYYSKGGLVAIAALVFNIFFILGILAQLGAALTLPGIAGIVLTIGMSIDANVLIFERIKEELRNGAGLLASINAGYNKAFSAILDSNVTTFLTGAILYALGQGPVKGFAIVLMIGIASSFFSAVFITRVIVHWMSKKGEKSSISFATPFAKNALTGLNFDFLSKRKTAYLISSAIIIVGLAIAAVNGLKFGVDFTGGRSYIVAFEEPVVPSELKVGLDGEFDGSVEVKTYGANNVLKVTTSYLINEDDDESNRQVEEKVKEGIATVTGFSFTDNAENLGTGQFAITGSSKVGATVADDIKTSSAEAMIVALIAIFLYILVRFRKWQFSLASIAALVHDTLFVIAAFAIATALGATFEIDQVFIAAILTVIGYSINDTVIVFDRIRENIELRGTGKLVNIFNEAINLTLGRTLITSFTTLIVVLVLLIFGGEVLRGFSFALFIGILVGTYSSVYIATPIVVDLMKKELDKEKEAKKVA</sequence>
<feature type="domain" description="Protein translocase subunit SecDF P1" evidence="12">
    <location>
        <begin position="184"/>
        <end position="243"/>
    </location>
</feature>
<feature type="transmembrane region" description="Helical" evidence="9">
    <location>
        <begin position="546"/>
        <end position="568"/>
    </location>
</feature>
<dbReference type="HAMAP" id="MF_01463_B">
    <property type="entry name" value="SecD_B"/>
    <property type="match status" value="1"/>
</dbReference>
<comment type="caution">
    <text evidence="14">The sequence shown here is derived from an EMBL/GenBank/DDBJ whole genome shotgun (WGS) entry which is preliminary data.</text>
</comment>
<dbReference type="NCBIfam" id="TIGR00916">
    <property type="entry name" value="2A0604s01"/>
    <property type="match status" value="2"/>
</dbReference>
<dbReference type="PRINTS" id="PR01755">
    <property type="entry name" value="SECFTRNLCASE"/>
</dbReference>
<feature type="transmembrane region" description="Helical" evidence="9">
    <location>
        <begin position="842"/>
        <end position="866"/>
    </location>
</feature>
<comment type="subunit">
    <text evidence="10">Forms a complex with SecD. Part of the essential Sec protein translocation apparatus which comprises SecA, SecYEG and auxiliary proteins SecDF. Other proteins may also be involved.</text>
</comment>
<comment type="similarity">
    <text evidence="9">Belongs to the SecD/SecF family. SecD subfamily.</text>
</comment>
<keyword evidence="7 9" id="KW-0811">Translocation</keyword>
<dbReference type="PANTHER" id="PTHR30081:SF1">
    <property type="entry name" value="PROTEIN TRANSLOCASE SUBUNIT SECD"/>
    <property type="match status" value="1"/>
</dbReference>
<protein>
    <recommendedName>
        <fullName evidence="9 10">Multifunctional fusion protein</fullName>
    </recommendedName>
    <domain>
        <recommendedName>
            <fullName evidence="9">Protein translocase subunit SecD</fullName>
        </recommendedName>
    </domain>
    <domain>
        <recommendedName>
            <fullName evidence="10">Protein-export membrane protein SecF</fullName>
        </recommendedName>
    </domain>
</protein>
<feature type="transmembrane region" description="Helical" evidence="9">
    <location>
        <begin position="7"/>
        <end position="27"/>
    </location>
</feature>
<dbReference type="PANTHER" id="PTHR30081">
    <property type="entry name" value="PROTEIN-EXPORT MEMBRANE PROTEIN SEC"/>
    <property type="match status" value="1"/>
</dbReference>
<comment type="subunit">
    <text evidence="9">Forms a complex with SecF. Part of the essential Sec protein translocation apparatus which comprises SecA, SecYEG and auxiliary proteins SecDF. Other proteins may also be involved.</text>
</comment>
<reference evidence="14 15" key="1">
    <citation type="submission" date="2021-06" db="EMBL/GenBank/DDBJ databases">
        <title>44 bacteria genomes isolated from Dapeng, Shenzhen.</title>
        <authorList>
            <person name="Zheng W."/>
            <person name="Yu S."/>
            <person name="Huang Y."/>
        </authorList>
    </citation>
    <scope>NUCLEOTIDE SEQUENCE [LARGE SCALE GENOMIC DNA]</scope>
    <source>
        <strain evidence="14 15">DP5N14-6</strain>
    </source>
</reference>
<evidence type="ECO:0000256" key="3">
    <source>
        <dbReference type="ARBA" id="ARBA00022475"/>
    </source>
</evidence>
<feature type="transmembrane region" description="Helical" evidence="9">
    <location>
        <begin position="812"/>
        <end position="830"/>
    </location>
</feature>
<comment type="function">
    <text evidence="9">Part of the Sec protein translocase complex. Interacts with the SecYEG preprotein conducting channel. SecDF uses the proton motive force (PMF) to complete protein translocation after the ATP-dependent function of SecA.</text>
</comment>
<keyword evidence="8 9" id="KW-0472">Membrane</keyword>
<evidence type="ECO:0000256" key="8">
    <source>
        <dbReference type="ARBA" id="ARBA00023136"/>
    </source>
</evidence>
<dbReference type="RefSeq" id="WP_134200322.1">
    <property type="nucleotide sequence ID" value="NZ_JAHVHP010000002.1"/>
</dbReference>
<evidence type="ECO:0000259" key="12">
    <source>
        <dbReference type="Pfam" id="PF21760"/>
    </source>
</evidence>
<evidence type="ECO:0000313" key="15">
    <source>
        <dbReference type="Proteomes" id="UP000766609"/>
    </source>
</evidence>
<evidence type="ECO:0000259" key="11">
    <source>
        <dbReference type="Pfam" id="PF02355"/>
    </source>
</evidence>
<comment type="caution">
    <text evidence="9">Lacks conserved residue(s) required for the propagation of feature annotation.</text>
</comment>
<keyword evidence="4 9" id="KW-0812">Transmembrane</keyword>
<dbReference type="InterPro" id="IPR005791">
    <property type="entry name" value="SecD"/>
</dbReference>
<dbReference type="Gene3D" id="3.30.1360.200">
    <property type="match status" value="1"/>
</dbReference>
<keyword evidence="3 9" id="KW-1003">Cell membrane</keyword>
<organism evidence="14 15">
    <name type="scientific">Algoriphagus marincola</name>
    <dbReference type="NCBI Taxonomy" id="264027"/>
    <lineage>
        <taxon>Bacteria</taxon>
        <taxon>Pseudomonadati</taxon>
        <taxon>Bacteroidota</taxon>
        <taxon>Cytophagia</taxon>
        <taxon>Cytophagales</taxon>
        <taxon>Cyclobacteriaceae</taxon>
        <taxon>Algoriphagus</taxon>
    </lineage>
</organism>
<dbReference type="NCBIfam" id="TIGR01129">
    <property type="entry name" value="secD"/>
    <property type="match status" value="1"/>
</dbReference>
<dbReference type="Pfam" id="PF21760">
    <property type="entry name" value="SecD_1st"/>
    <property type="match status" value="1"/>
</dbReference>
<evidence type="ECO:0000313" key="14">
    <source>
        <dbReference type="EMBL" id="MBY5951875.1"/>
    </source>
</evidence>
<comment type="similarity">
    <text evidence="10">Belongs to the SecD/SecF family. SecF subfamily.</text>
</comment>
<evidence type="ECO:0000256" key="9">
    <source>
        <dbReference type="HAMAP-Rule" id="MF_01463"/>
    </source>
</evidence>
<feature type="transmembrane region" description="Helical" evidence="9">
    <location>
        <begin position="589"/>
        <end position="611"/>
    </location>
</feature>
<feature type="domain" description="SecDF P1 head subdomain" evidence="13">
    <location>
        <begin position="377"/>
        <end position="472"/>
    </location>
</feature>
<gene>
    <name evidence="14" type="primary">secDF</name>
    <name evidence="9" type="synonym">secD</name>
    <name evidence="10" type="synonym">secF</name>
    <name evidence="14" type="ORF">KUV23_12870</name>
</gene>
<dbReference type="Gene3D" id="1.20.1640.10">
    <property type="entry name" value="Multidrug efflux transporter AcrB transmembrane domain"/>
    <property type="match status" value="2"/>
</dbReference>
<evidence type="ECO:0000259" key="13">
    <source>
        <dbReference type="Pfam" id="PF22599"/>
    </source>
</evidence>
<accession>A0ABS7N9I1</accession>
<dbReference type="InterPro" id="IPR048631">
    <property type="entry name" value="SecD_1st"/>
</dbReference>
<dbReference type="Pfam" id="PF07549">
    <property type="entry name" value="Sec_GG"/>
    <property type="match status" value="2"/>
</dbReference>
<feature type="transmembrane region" description="Helical" evidence="9">
    <location>
        <begin position="922"/>
        <end position="940"/>
    </location>
</feature>
<dbReference type="SUPFAM" id="SSF82866">
    <property type="entry name" value="Multidrug efflux transporter AcrB transmembrane domain"/>
    <property type="match status" value="2"/>
</dbReference>
<comment type="subcellular location">
    <subcellularLocation>
        <location evidence="1 9">Cell membrane</location>
        <topology evidence="1 9">Multi-pass membrane protein</topology>
    </subcellularLocation>
</comment>
<keyword evidence="15" id="KW-1185">Reference proteome</keyword>
<evidence type="ECO:0000256" key="7">
    <source>
        <dbReference type="ARBA" id="ARBA00023010"/>
    </source>
</evidence>
<feature type="transmembrane region" description="Helical" evidence="9">
    <location>
        <begin position="678"/>
        <end position="698"/>
    </location>
</feature>
<dbReference type="Pfam" id="PF02355">
    <property type="entry name" value="SecD_SecF_C"/>
    <property type="match status" value="2"/>
</dbReference>
<dbReference type="Gene3D" id="3.30.70.3220">
    <property type="match status" value="1"/>
</dbReference>
<keyword evidence="6 9" id="KW-1133">Transmembrane helix</keyword>
<evidence type="ECO:0000256" key="10">
    <source>
        <dbReference type="HAMAP-Rule" id="MF_01464"/>
    </source>
</evidence>
<dbReference type="NCBIfam" id="TIGR00966">
    <property type="entry name" value="transloc_SecF"/>
    <property type="match status" value="1"/>
</dbReference>
<evidence type="ECO:0000256" key="1">
    <source>
        <dbReference type="ARBA" id="ARBA00004651"/>
    </source>
</evidence>
<keyword evidence="2 9" id="KW-0813">Transport</keyword>
<dbReference type="InterPro" id="IPR048634">
    <property type="entry name" value="SecD_SecF_C"/>
</dbReference>
<feature type="transmembrane region" description="Helical" evidence="9">
    <location>
        <begin position="617"/>
        <end position="641"/>
    </location>
</feature>
<dbReference type="InterPro" id="IPR022645">
    <property type="entry name" value="SecD/SecF_bac"/>
</dbReference>
<evidence type="ECO:0000256" key="2">
    <source>
        <dbReference type="ARBA" id="ARBA00022448"/>
    </source>
</evidence>
<feature type="transmembrane region" description="Helical" evidence="9">
    <location>
        <begin position="872"/>
        <end position="891"/>
    </location>
</feature>
<dbReference type="Pfam" id="PF22599">
    <property type="entry name" value="SecDF_P1_head"/>
    <property type="match status" value="1"/>
</dbReference>
<dbReference type="HAMAP" id="MF_01464_B">
    <property type="entry name" value="SecF_B"/>
    <property type="match status" value="1"/>
</dbReference>
<feature type="transmembrane region" description="Helical" evidence="9">
    <location>
        <begin position="494"/>
        <end position="513"/>
    </location>
</feature>
<proteinExistence type="inferred from homology"/>
<dbReference type="InterPro" id="IPR022813">
    <property type="entry name" value="SecD/SecF_arch_bac"/>
</dbReference>
<dbReference type="InterPro" id="IPR005665">
    <property type="entry name" value="SecF_bac"/>
</dbReference>
<feature type="domain" description="Protein export membrane protein SecD/SecF C-terminal" evidence="11">
    <location>
        <begin position="786"/>
        <end position="974"/>
    </location>
</feature>
<feature type="transmembrane region" description="Helical" evidence="9">
    <location>
        <begin position="518"/>
        <end position="540"/>
    </location>
</feature>
<evidence type="ECO:0000256" key="6">
    <source>
        <dbReference type="ARBA" id="ARBA00022989"/>
    </source>
</evidence>
<name>A0ABS7N9I1_9BACT</name>
<dbReference type="InterPro" id="IPR022646">
    <property type="entry name" value="SecD/SecF_CS"/>
</dbReference>
<dbReference type="InterPro" id="IPR054384">
    <property type="entry name" value="SecDF_P1_head"/>
</dbReference>
<evidence type="ECO:0000256" key="4">
    <source>
        <dbReference type="ARBA" id="ARBA00022692"/>
    </source>
</evidence>
<dbReference type="NCBIfam" id="NF009585">
    <property type="entry name" value="PRK13024.1-5"/>
    <property type="match status" value="1"/>
</dbReference>
<feature type="transmembrane region" description="Helical" evidence="9">
    <location>
        <begin position="946"/>
        <end position="970"/>
    </location>
</feature>
<dbReference type="EMBL" id="JAHVHP010000002">
    <property type="protein sequence ID" value="MBY5951875.1"/>
    <property type="molecule type" value="Genomic_DNA"/>
</dbReference>
<dbReference type="Proteomes" id="UP000766609">
    <property type="component" value="Unassembled WGS sequence"/>
</dbReference>
<dbReference type="InterPro" id="IPR055344">
    <property type="entry name" value="SecD_SecF_C_bact"/>
</dbReference>